<evidence type="ECO:0000256" key="1">
    <source>
        <dbReference type="SAM" id="MobiDB-lite"/>
    </source>
</evidence>
<feature type="compositionally biased region" description="Polar residues" evidence="1">
    <location>
        <begin position="627"/>
        <end position="667"/>
    </location>
</feature>
<dbReference type="Gene3D" id="1.10.10.2670">
    <property type="entry name" value="E3 ubiquitin-protein ligase"/>
    <property type="match status" value="1"/>
</dbReference>
<dbReference type="Proteomes" id="UP001355207">
    <property type="component" value="Chromosome 2"/>
</dbReference>
<feature type="compositionally biased region" description="Low complexity" evidence="1">
    <location>
        <begin position="159"/>
        <end position="188"/>
    </location>
</feature>
<evidence type="ECO:0008006" key="4">
    <source>
        <dbReference type="Google" id="ProtNLM"/>
    </source>
</evidence>
<accession>A0AAX4JQF0</accession>
<feature type="compositionally biased region" description="Basic and acidic residues" evidence="1">
    <location>
        <begin position="117"/>
        <end position="129"/>
    </location>
</feature>
<dbReference type="InterPro" id="IPR042065">
    <property type="entry name" value="E3_ELL-like"/>
</dbReference>
<organism evidence="2 3">
    <name type="scientific">Kwoniella dendrophila CBS 6074</name>
    <dbReference type="NCBI Taxonomy" id="1295534"/>
    <lineage>
        <taxon>Eukaryota</taxon>
        <taxon>Fungi</taxon>
        <taxon>Dikarya</taxon>
        <taxon>Basidiomycota</taxon>
        <taxon>Agaricomycotina</taxon>
        <taxon>Tremellomycetes</taxon>
        <taxon>Tremellales</taxon>
        <taxon>Cryptococcaceae</taxon>
        <taxon>Kwoniella</taxon>
    </lineage>
</organism>
<proteinExistence type="predicted"/>
<feature type="compositionally biased region" description="Basic and acidic residues" evidence="1">
    <location>
        <begin position="609"/>
        <end position="626"/>
    </location>
</feature>
<dbReference type="EMBL" id="CP144099">
    <property type="protein sequence ID" value="WWC87098.1"/>
    <property type="molecule type" value="Genomic_DNA"/>
</dbReference>
<sequence length="733" mass="79994">MPLPSSGSIPLVSPNAEQPSSAYLIKFPEEVWSSLQEAKSGGLDVTISVDGRMSLNIPNLPPITLDPRSTGIPSELHSYNPNSNTLSLSAIATTRLNVPLTSASTARAADKLKAQNEAIERERKERSIRVEGSAPPSKKRAVERLAPGIGSSGMGRTNSSPQITSSSSANANAAASSGGAGSSSTTTTGQMIPLKTRVMQLLALGPTTVLDIIRRVGGDEQNVMRVVNVVGRASSTNPPRYTLLPNQYSKIKLGPGQWKYTYAEQQQVIRLAREAFDELELPFDAEEREDLDRKEAELEGGYHSAESSNNGNASQEQSLFTLQTVPQNGLSTAPPSQQQPSTSSSSSSSTNSNSQKRNISPNPPPSSIAPTKTKTSNGTNSSTAGVAKKTGPQSKIARERAKFMAEKQRSTSLPNTKAVEGTASPRSVTTELKPPAKDNEKEKDKSKDRRKEDKPNGKIIRDKGKAREVDYSSSDDDEESGSSSRSRRLNQSNGKDKKDEKLLNANSNGNKSKDGKPSLADKVRERDKAKEREKALGLDLRSSAKKRSYSSSDNSDADAAGEIEDIAEEGEIRGRPISKIGRDGTSITSKKDNNNNVIIQKRKPPPPELKLDESNLDENIKSRDGNSNRTNKSTNNQSNSAPLPKIKQSSLNSNSNESIRSTGNQDQESLRDRYEELYPAYQQLTKKLTKIHQSAEHFTVGDNFIDQSELSKLVKKWEKWHKELENIRRWFTQ</sequence>
<feature type="region of interest" description="Disordered" evidence="1">
    <location>
        <begin position="326"/>
        <end position="669"/>
    </location>
</feature>
<protein>
    <recommendedName>
        <fullName evidence="4">RNA polymerase II elongation factor ELL N-terminal domain-containing protein</fullName>
    </recommendedName>
</protein>
<dbReference type="RefSeq" id="XP_066073861.1">
    <property type="nucleotide sequence ID" value="XM_066217764.1"/>
</dbReference>
<feature type="compositionally biased region" description="Basic and acidic residues" evidence="1">
    <location>
        <begin position="396"/>
        <end position="409"/>
    </location>
</feature>
<name>A0AAX4JQF0_9TREE</name>
<feature type="compositionally biased region" description="Low complexity" evidence="1">
    <location>
        <begin position="371"/>
        <end position="383"/>
    </location>
</feature>
<feature type="compositionally biased region" description="Acidic residues" evidence="1">
    <location>
        <begin position="555"/>
        <end position="569"/>
    </location>
</feature>
<feature type="region of interest" description="Disordered" evidence="1">
    <location>
        <begin position="117"/>
        <end position="188"/>
    </location>
</feature>
<keyword evidence="3" id="KW-1185">Reference proteome</keyword>
<feature type="compositionally biased region" description="Polar residues" evidence="1">
    <location>
        <begin position="305"/>
        <end position="314"/>
    </location>
</feature>
<feature type="compositionally biased region" description="Low complexity" evidence="1">
    <location>
        <begin position="331"/>
        <end position="360"/>
    </location>
</feature>
<evidence type="ECO:0000313" key="2">
    <source>
        <dbReference type="EMBL" id="WWC87098.1"/>
    </source>
</evidence>
<evidence type="ECO:0000313" key="3">
    <source>
        <dbReference type="Proteomes" id="UP001355207"/>
    </source>
</evidence>
<feature type="region of interest" description="Disordered" evidence="1">
    <location>
        <begin position="283"/>
        <end position="314"/>
    </location>
</feature>
<feature type="compositionally biased region" description="Basic and acidic residues" evidence="1">
    <location>
        <begin position="511"/>
        <end position="536"/>
    </location>
</feature>
<gene>
    <name evidence="2" type="ORF">L201_001984</name>
</gene>
<reference evidence="2 3" key="1">
    <citation type="submission" date="2024-01" db="EMBL/GenBank/DDBJ databases">
        <title>Comparative genomics of Cryptococcus and Kwoniella reveals pathogenesis evolution and contrasting modes of karyotype evolution via chromosome fusion or intercentromeric recombination.</title>
        <authorList>
            <person name="Coelho M.A."/>
            <person name="David-Palma M."/>
            <person name="Shea T."/>
            <person name="Bowers K."/>
            <person name="McGinley-Smith S."/>
            <person name="Mohammad A.W."/>
            <person name="Gnirke A."/>
            <person name="Yurkov A.M."/>
            <person name="Nowrousian M."/>
            <person name="Sun S."/>
            <person name="Cuomo C.A."/>
            <person name="Heitman J."/>
        </authorList>
    </citation>
    <scope>NUCLEOTIDE SEQUENCE [LARGE SCALE GENOMIC DNA]</scope>
    <source>
        <strain evidence="2 3">CBS 6074</strain>
    </source>
</reference>
<dbReference type="AlphaFoldDB" id="A0AAX4JQF0"/>
<feature type="compositionally biased region" description="Basic and acidic residues" evidence="1">
    <location>
        <begin position="434"/>
        <end position="470"/>
    </location>
</feature>
<dbReference type="GeneID" id="91092656"/>